<accession>A0A9R1WFH4</accession>
<proteinExistence type="predicted"/>
<name>A0A9R1WFH4_LACSA</name>
<organism evidence="1 2">
    <name type="scientific">Lactuca sativa</name>
    <name type="common">Garden lettuce</name>
    <dbReference type="NCBI Taxonomy" id="4236"/>
    <lineage>
        <taxon>Eukaryota</taxon>
        <taxon>Viridiplantae</taxon>
        <taxon>Streptophyta</taxon>
        <taxon>Embryophyta</taxon>
        <taxon>Tracheophyta</taxon>
        <taxon>Spermatophyta</taxon>
        <taxon>Magnoliopsida</taxon>
        <taxon>eudicotyledons</taxon>
        <taxon>Gunneridae</taxon>
        <taxon>Pentapetalae</taxon>
        <taxon>asterids</taxon>
        <taxon>campanulids</taxon>
        <taxon>Asterales</taxon>
        <taxon>Asteraceae</taxon>
        <taxon>Cichorioideae</taxon>
        <taxon>Cichorieae</taxon>
        <taxon>Lactucinae</taxon>
        <taxon>Lactuca</taxon>
    </lineage>
</organism>
<reference evidence="1 2" key="1">
    <citation type="journal article" date="2017" name="Nat. Commun.">
        <title>Genome assembly with in vitro proximity ligation data and whole-genome triplication in lettuce.</title>
        <authorList>
            <person name="Reyes-Chin-Wo S."/>
            <person name="Wang Z."/>
            <person name="Yang X."/>
            <person name="Kozik A."/>
            <person name="Arikit S."/>
            <person name="Song C."/>
            <person name="Xia L."/>
            <person name="Froenicke L."/>
            <person name="Lavelle D.O."/>
            <person name="Truco M.J."/>
            <person name="Xia R."/>
            <person name="Zhu S."/>
            <person name="Xu C."/>
            <person name="Xu H."/>
            <person name="Xu X."/>
            <person name="Cox K."/>
            <person name="Korf I."/>
            <person name="Meyers B.C."/>
            <person name="Michelmore R.W."/>
        </authorList>
    </citation>
    <scope>NUCLEOTIDE SEQUENCE [LARGE SCALE GENOMIC DNA]</scope>
    <source>
        <strain evidence="2">cv. Salinas</strain>
        <tissue evidence="1">Seedlings</tissue>
    </source>
</reference>
<protein>
    <recommendedName>
        <fullName evidence="3">DUF4283 domain-containing protein</fullName>
    </recommendedName>
</protein>
<evidence type="ECO:0000313" key="1">
    <source>
        <dbReference type="EMBL" id="KAJ0221565.1"/>
    </source>
</evidence>
<evidence type="ECO:0008006" key="3">
    <source>
        <dbReference type="Google" id="ProtNLM"/>
    </source>
</evidence>
<dbReference type="AlphaFoldDB" id="A0A9R1WFH4"/>
<dbReference type="Proteomes" id="UP000235145">
    <property type="component" value="Unassembled WGS sequence"/>
</dbReference>
<dbReference type="EMBL" id="NBSK02000002">
    <property type="protein sequence ID" value="KAJ0221565.1"/>
    <property type="molecule type" value="Genomic_DNA"/>
</dbReference>
<keyword evidence="2" id="KW-1185">Reference proteome</keyword>
<sequence length="227" mass="25999">MRNYWKGLGSYATVVKGGKGMHVLKGSKPNVCTLSGKEICNNFSLKALVFLKLRDIRLIQKKIVLLKEEGFDELQIKYVASDWVYLTFFSEEVCEKFKKCNGIKAFFSFFRPVVNEFFVNERAVWIEKIGLPCCAWNEDVSKVASMWGDVCFVDDDGDDPLEINRVCIRTSNLDLIHETIKVVAQGIEYDVTVREICNWEMDILEEGEVGSDIPDLSEEEESNDFFS</sequence>
<comment type="caution">
    <text evidence="1">The sequence shown here is derived from an EMBL/GenBank/DDBJ whole genome shotgun (WGS) entry which is preliminary data.</text>
</comment>
<gene>
    <name evidence="1" type="ORF">LSAT_V11C200053860</name>
</gene>
<evidence type="ECO:0000313" key="2">
    <source>
        <dbReference type="Proteomes" id="UP000235145"/>
    </source>
</evidence>